<feature type="transmembrane region" description="Helical" evidence="1">
    <location>
        <begin position="20"/>
        <end position="43"/>
    </location>
</feature>
<gene>
    <name evidence="2" type="ORF">IPJ89_03110</name>
</gene>
<dbReference type="EMBL" id="CP064981">
    <property type="protein sequence ID" value="QQR92128.1"/>
    <property type="molecule type" value="Genomic_DNA"/>
</dbReference>
<name>A0A7T9DIV2_9ARCH</name>
<evidence type="ECO:0000256" key="1">
    <source>
        <dbReference type="SAM" id="Phobius"/>
    </source>
</evidence>
<dbReference type="AlphaFoldDB" id="A0A7T9DIV2"/>
<keyword evidence="1" id="KW-0812">Transmembrane</keyword>
<protein>
    <submittedName>
        <fullName evidence="2">Class III signal peptide-containing protein</fullName>
    </submittedName>
</protein>
<dbReference type="Pfam" id="PF04021">
    <property type="entry name" value="Class_IIIsignal"/>
    <property type="match status" value="1"/>
</dbReference>
<dbReference type="Proteomes" id="UP000596004">
    <property type="component" value="Chromosome"/>
</dbReference>
<dbReference type="InterPro" id="IPR003961">
    <property type="entry name" value="FN3_dom"/>
</dbReference>
<keyword evidence="1" id="KW-0472">Membrane</keyword>
<organism evidence="2">
    <name type="scientific">Candidatus Iainarchaeum sp</name>
    <dbReference type="NCBI Taxonomy" id="3101447"/>
    <lineage>
        <taxon>Archaea</taxon>
        <taxon>Candidatus Iainarchaeota</taxon>
        <taxon>Candidatus Iainarchaeia</taxon>
        <taxon>Candidatus Iainarchaeales</taxon>
        <taxon>Candidatus Iainarchaeaceae</taxon>
        <taxon>Candidatus Iainarchaeum</taxon>
    </lineage>
</organism>
<dbReference type="CDD" id="cd00063">
    <property type="entry name" value="FN3"/>
    <property type="match status" value="1"/>
</dbReference>
<proteinExistence type="predicted"/>
<dbReference type="InterPro" id="IPR007166">
    <property type="entry name" value="Class3_signal_pept_motif"/>
</dbReference>
<reference evidence="2" key="1">
    <citation type="submission" date="2020-11" db="EMBL/GenBank/DDBJ databases">
        <title>Connecting structure to function with the recovery of over 1000 high-quality activated sludge metagenome-assembled genomes encoding full-length rRNA genes using long-read sequencing.</title>
        <authorList>
            <person name="Singleton C.M."/>
            <person name="Petriglieri F."/>
            <person name="Kristensen J.M."/>
            <person name="Kirkegaard R.H."/>
            <person name="Michaelsen T.Y."/>
            <person name="Andersen M.H."/>
            <person name="Karst S.M."/>
            <person name="Dueholm M.S."/>
            <person name="Nielsen P.H."/>
            <person name="Albertsen M."/>
        </authorList>
    </citation>
    <scope>NUCLEOTIDE SEQUENCE</scope>
    <source>
        <strain evidence="2">Fred_18-Q3-R57-64_BAT3C.431</strain>
    </source>
</reference>
<accession>A0A7T9DIV2</accession>
<evidence type="ECO:0000313" key="2">
    <source>
        <dbReference type="EMBL" id="QQR92128.1"/>
    </source>
</evidence>
<sequence length="193" mass="20078">MVSRKNSLSIKGQGALEYLLLIGGAVLIAVVIISLLATGIIPYGNQQVQGQVQLSQEEICLQSGLFTPAECAAIDAGLPGDFRNFNLSYSSGAPQNITLSWVWPGDDGILQGGTIAGYELRYSPAIITNSNFSSATPITGLAGASPLPVPGPAGSVGSYSITLPPGGYYFGIRAFDDVVPPNYSANVVTNHYP</sequence>
<keyword evidence="1" id="KW-1133">Transmembrane helix</keyword>